<dbReference type="AlphaFoldDB" id="A0A368TP28"/>
<name>A0A368TP28_9GAMM</name>
<reference evidence="1 2" key="1">
    <citation type="submission" date="2018-07" db="EMBL/GenBank/DDBJ databases">
        <title>Halomonas rutogse sp. nov., isolated from Lake TangqianCo on Tibetan Plateau.</title>
        <authorList>
            <person name="Lu H."/>
            <person name="Xing P."/>
            <person name="Wu Q."/>
        </authorList>
    </citation>
    <scope>NUCLEOTIDE SEQUENCE [LARGE SCALE GENOMIC DNA]</scope>
    <source>
        <strain evidence="1 2">TQ8S</strain>
    </source>
</reference>
<proteinExistence type="predicted"/>
<accession>A0A368TP28</accession>
<sequence length="61" mass="6528">MKNTHGGTRPGSGPKTKPINLARVAALRKQGLTQAEIVISMGSTRWVVAQAVKKINSESKQ</sequence>
<dbReference type="EMBL" id="QPIJ01000065">
    <property type="protein sequence ID" value="RCV86445.1"/>
    <property type="molecule type" value="Genomic_DNA"/>
</dbReference>
<keyword evidence="2" id="KW-1185">Reference proteome</keyword>
<evidence type="ECO:0000313" key="2">
    <source>
        <dbReference type="Proteomes" id="UP000253204"/>
    </source>
</evidence>
<dbReference type="RefSeq" id="WP_114488332.1">
    <property type="nucleotide sequence ID" value="NZ_QPIJ01000065.1"/>
</dbReference>
<organism evidence="1 2">
    <name type="scientific">Vreelandella rituensis</name>
    <dbReference type="NCBI Taxonomy" id="2282306"/>
    <lineage>
        <taxon>Bacteria</taxon>
        <taxon>Pseudomonadati</taxon>
        <taxon>Pseudomonadota</taxon>
        <taxon>Gammaproteobacteria</taxon>
        <taxon>Oceanospirillales</taxon>
        <taxon>Halomonadaceae</taxon>
        <taxon>Vreelandella</taxon>
    </lineage>
</organism>
<dbReference type="Proteomes" id="UP000253204">
    <property type="component" value="Unassembled WGS sequence"/>
</dbReference>
<gene>
    <name evidence="1" type="ORF">DU506_18425</name>
</gene>
<comment type="caution">
    <text evidence="1">The sequence shown here is derived from an EMBL/GenBank/DDBJ whole genome shotgun (WGS) entry which is preliminary data.</text>
</comment>
<protein>
    <submittedName>
        <fullName evidence="1">Uncharacterized protein</fullName>
    </submittedName>
</protein>
<evidence type="ECO:0000313" key="1">
    <source>
        <dbReference type="EMBL" id="RCV86445.1"/>
    </source>
</evidence>